<gene>
    <name evidence="5" type="primary">spo0A</name>
    <name evidence="5" type="ORF">Pan216_52870</name>
</gene>
<organism evidence="5 6">
    <name type="scientific">Kolteria novifilia</name>
    <dbReference type="NCBI Taxonomy" id="2527975"/>
    <lineage>
        <taxon>Bacteria</taxon>
        <taxon>Pseudomonadati</taxon>
        <taxon>Planctomycetota</taxon>
        <taxon>Planctomycetia</taxon>
        <taxon>Kolteriales</taxon>
        <taxon>Kolteriaceae</taxon>
        <taxon>Kolteria</taxon>
    </lineage>
</organism>
<dbReference type="CDD" id="cd00156">
    <property type="entry name" value="REC"/>
    <property type="match status" value="1"/>
</dbReference>
<dbReference type="AlphaFoldDB" id="A0A518BBS4"/>
<evidence type="ECO:0000313" key="6">
    <source>
        <dbReference type="Proteomes" id="UP000317093"/>
    </source>
</evidence>
<evidence type="ECO:0000256" key="2">
    <source>
        <dbReference type="PROSITE-ProRule" id="PRU00169"/>
    </source>
</evidence>
<feature type="region of interest" description="Disordered" evidence="3">
    <location>
        <begin position="130"/>
        <end position="150"/>
    </location>
</feature>
<evidence type="ECO:0000256" key="1">
    <source>
        <dbReference type="ARBA" id="ARBA00022553"/>
    </source>
</evidence>
<proteinExistence type="predicted"/>
<dbReference type="PROSITE" id="PS50110">
    <property type="entry name" value="RESPONSE_REGULATORY"/>
    <property type="match status" value="1"/>
</dbReference>
<dbReference type="InterPro" id="IPR050595">
    <property type="entry name" value="Bact_response_regulator"/>
</dbReference>
<dbReference type="Gene3D" id="3.40.50.2300">
    <property type="match status" value="1"/>
</dbReference>
<feature type="modified residue" description="4-aspartylphosphate" evidence="2">
    <location>
        <position position="51"/>
    </location>
</feature>
<dbReference type="InterPro" id="IPR001789">
    <property type="entry name" value="Sig_transdc_resp-reg_receiver"/>
</dbReference>
<reference evidence="5 6" key="1">
    <citation type="submission" date="2019-02" db="EMBL/GenBank/DDBJ databases">
        <title>Deep-cultivation of Planctomycetes and their phenomic and genomic characterization uncovers novel biology.</title>
        <authorList>
            <person name="Wiegand S."/>
            <person name="Jogler M."/>
            <person name="Boedeker C."/>
            <person name="Pinto D."/>
            <person name="Vollmers J."/>
            <person name="Rivas-Marin E."/>
            <person name="Kohn T."/>
            <person name="Peeters S.H."/>
            <person name="Heuer A."/>
            <person name="Rast P."/>
            <person name="Oberbeckmann S."/>
            <person name="Bunk B."/>
            <person name="Jeske O."/>
            <person name="Meyerdierks A."/>
            <person name="Storesund J.E."/>
            <person name="Kallscheuer N."/>
            <person name="Luecker S."/>
            <person name="Lage O.M."/>
            <person name="Pohl T."/>
            <person name="Merkel B.J."/>
            <person name="Hornburger P."/>
            <person name="Mueller R.-W."/>
            <person name="Bruemmer F."/>
            <person name="Labrenz M."/>
            <person name="Spormann A.M."/>
            <person name="Op den Camp H."/>
            <person name="Overmann J."/>
            <person name="Amann R."/>
            <person name="Jetten M.S.M."/>
            <person name="Mascher T."/>
            <person name="Medema M.H."/>
            <person name="Devos D.P."/>
            <person name="Kaster A.-K."/>
            <person name="Ovreas L."/>
            <person name="Rohde M."/>
            <person name="Galperin M.Y."/>
            <person name="Jogler C."/>
        </authorList>
    </citation>
    <scope>NUCLEOTIDE SEQUENCE [LARGE SCALE GENOMIC DNA]</scope>
    <source>
        <strain evidence="5 6">Pan216</strain>
    </source>
</reference>
<evidence type="ECO:0000259" key="4">
    <source>
        <dbReference type="PROSITE" id="PS50110"/>
    </source>
</evidence>
<dbReference type="RefSeq" id="WP_419192980.1">
    <property type="nucleotide sequence ID" value="NZ_CP036279.1"/>
</dbReference>
<dbReference type="GO" id="GO:0000160">
    <property type="term" value="P:phosphorelay signal transduction system"/>
    <property type="evidence" value="ECO:0007669"/>
    <property type="project" value="InterPro"/>
</dbReference>
<dbReference type="PANTHER" id="PTHR44591:SF3">
    <property type="entry name" value="RESPONSE REGULATORY DOMAIN-CONTAINING PROTEIN"/>
    <property type="match status" value="1"/>
</dbReference>
<dbReference type="PANTHER" id="PTHR44591">
    <property type="entry name" value="STRESS RESPONSE REGULATOR PROTEIN 1"/>
    <property type="match status" value="1"/>
</dbReference>
<evidence type="ECO:0000313" key="5">
    <source>
        <dbReference type="EMBL" id="QDU64397.1"/>
    </source>
</evidence>
<protein>
    <submittedName>
        <fullName evidence="5">Stage 0 sporulation protein A</fullName>
    </submittedName>
</protein>
<keyword evidence="6" id="KW-1185">Reference proteome</keyword>
<evidence type="ECO:0000256" key="3">
    <source>
        <dbReference type="SAM" id="MobiDB-lite"/>
    </source>
</evidence>
<dbReference type="KEGG" id="knv:Pan216_52870"/>
<dbReference type="InterPro" id="IPR011006">
    <property type="entry name" value="CheY-like_superfamily"/>
</dbReference>
<dbReference type="Pfam" id="PF00072">
    <property type="entry name" value="Response_reg"/>
    <property type="match status" value="1"/>
</dbReference>
<name>A0A518BBS4_9BACT</name>
<dbReference type="EMBL" id="CP036279">
    <property type="protein sequence ID" value="QDU64397.1"/>
    <property type="molecule type" value="Genomic_DNA"/>
</dbReference>
<dbReference type="SUPFAM" id="SSF52172">
    <property type="entry name" value="CheY-like"/>
    <property type="match status" value="1"/>
</dbReference>
<sequence length="150" mass="16212">MANVLVIDDNWSVCEMIEAMLDPDHEVTTCFDGTRGLRLYEEGDYDLVITDLMMPGLTGLEVMRSIREREPGAKVLTISGGKDLPIGTALLKCAELHGADATLEKPFRRNDLVHRVDQVLASTFGQISSAHPADDGASSGCVDSHPDTAV</sequence>
<accession>A0A518BBS4</accession>
<dbReference type="Proteomes" id="UP000317093">
    <property type="component" value="Chromosome"/>
</dbReference>
<keyword evidence="1 2" id="KW-0597">Phosphoprotein</keyword>
<dbReference type="SMART" id="SM00448">
    <property type="entry name" value="REC"/>
    <property type="match status" value="1"/>
</dbReference>
<feature type="domain" description="Response regulatory" evidence="4">
    <location>
        <begin position="3"/>
        <end position="120"/>
    </location>
</feature>